<dbReference type="STRING" id="690850.Desaf_2924"/>
<feature type="transmembrane region" description="Helical" evidence="7">
    <location>
        <begin position="226"/>
        <end position="245"/>
    </location>
</feature>
<dbReference type="HAMAP" id="MF_01147">
    <property type="entry name" value="Lgt"/>
    <property type="match status" value="1"/>
</dbReference>
<evidence type="ECO:0000256" key="5">
    <source>
        <dbReference type="ARBA" id="ARBA00022989"/>
    </source>
</evidence>
<dbReference type="eggNOG" id="COG0682">
    <property type="taxonomic scope" value="Bacteria"/>
</dbReference>
<evidence type="ECO:0000256" key="6">
    <source>
        <dbReference type="ARBA" id="ARBA00023136"/>
    </source>
</evidence>
<dbReference type="UniPathway" id="UPA00664"/>
<dbReference type="NCBIfam" id="TIGR00544">
    <property type="entry name" value="lgt"/>
    <property type="match status" value="1"/>
</dbReference>
<comment type="function">
    <text evidence="7">Catalyzes the transfer of the diacylglyceryl group from phosphatidylglycerol to the sulfhydryl group of the N-terminal cysteine of a prolipoprotein, the first step in the formation of mature lipoproteins.</text>
</comment>
<gene>
    <name evidence="7" type="primary">lgt</name>
    <name evidence="8" type="ORF">Desaf_2924</name>
</gene>
<dbReference type="GO" id="GO:0042158">
    <property type="term" value="P:lipoprotein biosynthetic process"/>
    <property type="evidence" value="ECO:0007669"/>
    <property type="project" value="UniProtKB-UniRule"/>
</dbReference>
<dbReference type="EMBL" id="CP003221">
    <property type="protein sequence ID" value="EGJ51232.1"/>
    <property type="molecule type" value="Genomic_DNA"/>
</dbReference>
<feature type="transmembrane region" description="Helical" evidence="7">
    <location>
        <begin position="196"/>
        <end position="214"/>
    </location>
</feature>
<keyword evidence="3 7" id="KW-0808">Transferase</keyword>
<organism evidence="8 9">
    <name type="scientific">Desulfocurvibacter africanus subsp. africanus str. Walvis Bay</name>
    <dbReference type="NCBI Taxonomy" id="690850"/>
    <lineage>
        <taxon>Bacteria</taxon>
        <taxon>Pseudomonadati</taxon>
        <taxon>Thermodesulfobacteriota</taxon>
        <taxon>Desulfovibrionia</taxon>
        <taxon>Desulfovibrionales</taxon>
        <taxon>Desulfovibrionaceae</taxon>
        <taxon>Desulfocurvibacter</taxon>
    </lineage>
</organism>
<dbReference type="PANTHER" id="PTHR30589:SF0">
    <property type="entry name" value="PHOSPHATIDYLGLYCEROL--PROLIPOPROTEIN DIACYLGLYCERYL TRANSFERASE"/>
    <property type="match status" value="1"/>
</dbReference>
<evidence type="ECO:0000256" key="3">
    <source>
        <dbReference type="ARBA" id="ARBA00022679"/>
    </source>
</evidence>
<feature type="transmembrane region" description="Helical" evidence="7">
    <location>
        <begin position="79"/>
        <end position="104"/>
    </location>
</feature>
<dbReference type="InterPro" id="IPR001640">
    <property type="entry name" value="Lgt"/>
</dbReference>
<keyword evidence="5 7" id="KW-1133">Transmembrane helix</keyword>
<feature type="transmembrane region" description="Helical" evidence="7">
    <location>
        <begin position="43"/>
        <end position="67"/>
    </location>
</feature>
<proteinExistence type="inferred from homology"/>
<evidence type="ECO:0000256" key="1">
    <source>
        <dbReference type="ARBA" id="ARBA00007150"/>
    </source>
</evidence>
<keyword evidence="2 7" id="KW-1003">Cell membrane</keyword>
<keyword evidence="6 7" id="KW-0472">Membrane</keyword>
<feature type="binding site" evidence="7">
    <location>
        <position position="130"/>
    </location>
    <ligand>
        <name>a 1,2-diacyl-sn-glycero-3-phospho-(1'-sn-glycerol)</name>
        <dbReference type="ChEBI" id="CHEBI:64716"/>
    </ligand>
</feature>
<keyword evidence="9" id="KW-1185">Reference proteome</keyword>
<dbReference type="GO" id="GO:0005886">
    <property type="term" value="C:plasma membrane"/>
    <property type="evidence" value="ECO:0007669"/>
    <property type="project" value="UniProtKB-SubCell"/>
</dbReference>
<evidence type="ECO:0000313" key="8">
    <source>
        <dbReference type="EMBL" id="EGJ51232.1"/>
    </source>
</evidence>
<evidence type="ECO:0000313" key="9">
    <source>
        <dbReference type="Proteomes" id="UP000007844"/>
    </source>
</evidence>
<comment type="similarity">
    <text evidence="1 7">Belongs to the Lgt family.</text>
</comment>
<accession>F3Z223</accession>
<keyword evidence="8" id="KW-0449">Lipoprotein</keyword>
<protein>
    <recommendedName>
        <fullName evidence="7">Phosphatidylglycerol--prolipoprotein diacylglyceryl transferase</fullName>
        <ecNumber evidence="7">2.5.1.145</ecNumber>
    </recommendedName>
</protein>
<feature type="transmembrane region" description="Helical" evidence="7">
    <location>
        <begin position="12"/>
        <end position="31"/>
    </location>
</feature>
<sequence length="251" mass="27795">MFPTLVDLGPLTVHTYGLFIALAFLAGMAWASHEARQRGASVAMVQDIVFWSILAAIIGSRMLYVMINPGYFLRHPLDIFMFWKGGLVFLGGALLVALVIWFYLRSKRQPILFWADLLVPALPLGQAIGRLGCFAAGCCYGKECDLPWAVTFTNAGSLAPKNMTLHPTQLYHSLGDLTTFLILLFAKPFIKQPGQVLGLYLLVFPVFRVAVEFFRADFRGVMGPFSTTQVIAAALMPIGLWLTFFRKPQGA</sequence>
<reference evidence="8 9" key="1">
    <citation type="journal article" date="2011" name="J. Bacteriol.">
        <title>Genome sequence of the mercury-methylating and pleomorphic Desulfovibrio africanus Strain Walvis Bay.</title>
        <authorList>
            <person name="Brown S.D."/>
            <person name="Wall J.D."/>
            <person name="Kucken A.M."/>
            <person name="Gilmour C.C."/>
            <person name="Podar M."/>
            <person name="Brandt C.C."/>
            <person name="Teshima H."/>
            <person name="Detter J.C."/>
            <person name="Han C.S."/>
            <person name="Land M.L."/>
            <person name="Lucas S."/>
            <person name="Han J."/>
            <person name="Pennacchio L."/>
            <person name="Nolan M."/>
            <person name="Pitluck S."/>
            <person name="Woyke T."/>
            <person name="Goodwin L."/>
            <person name="Palumbo A.V."/>
            <person name="Elias D.A."/>
        </authorList>
    </citation>
    <scope>NUCLEOTIDE SEQUENCE [LARGE SCALE GENOMIC DNA]</scope>
    <source>
        <strain evidence="8 9">Walvis Bay</strain>
    </source>
</reference>
<dbReference type="PANTHER" id="PTHR30589">
    <property type="entry name" value="PROLIPOPROTEIN DIACYLGLYCERYL TRANSFERASE"/>
    <property type="match status" value="1"/>
</dbReference>
<dbReference type="AlphaFoldDB" id="F3Z223"/>
<evidence type="ECO:0000256" key="4">
    <source>
        <dbReference type="ARBA" id="ARBA00022692"/>
    </source>
</evidence>
<dbReference type="EC" id="2.5.1.145" evidence="7"/>
<dbReference type="Pfam" id="PF01790">
    <property type="entry name" value="LGT"/>
    <property type="match status" value="1"/>
</dbReference>
<keyword evidence="4 7" id="KW-0812">Transmembrane</keyword>
<comment type="subcellular location">
    <subcellularLocation>
        <location evidence="7">Cell membrane</location>
        <topology evidence="7">Multi-pass membrane protein</topology>
    </subcellularLocation>
</comment>
<name>F3Z223_DESAF</name>
<comment type="pathway">
    <text evidence="7">Protein modification; lipoprotein biosynthesis (diacylglyceryl transfer).</text>
</comment>
<comment type="catalytic activity">
    <reaction evidence="7">
        <text>L-cysteinyl-[prolipoprotein] + a 1,2-diacyl-sn-glycero-3-phospho-(1'-sn-glycerol) = an S-1,2-diacyl-sn-glyceryl-L-cysteinyl-[prolipoprotein] + sn-glycerol 1-phosphate + H(+)</text>
        <dbReference type="Rhea" id="RHEA:56712"/>
        <dbReference type="Rhea" id="RHEA-COMP:14679"/>
        <dbReference type="Rhea" id="RHEA-COMP:14680"/>
        <dbReference type="ChEBI" id="CHEBI:15378"/>
        <dbReference type="ChEBI" id="CHEBI:29950"/>
        <dbReference type="ChEBI" id="CHEBI:57685"/>
        <dbReference type="ChEBI" id="CHEBI:64716"/>
        <dbReference type="ChEBI" id="CHEBI:140658"/>
        <dbReference type="EC" id="2.5.1.145"/>
    </reaction>
</comment>
<dbReference type="GO" id="GO:0008961">
    <property type="term" value="F:phosphatidylglycerol-prolipoprotein diacylglyceryl transferase activity"/>
    <property type="evidence" value="ECO:0007669"/>
    <property type="project" value="UniProtKB-UniRule"/>
</dbReference>
<evidence type="ECO:0000256" key="2">
    <source>
        <dbReference type="ARBA" id="ARBA00022475"/>
    </source>
</evidence>
<dbReference type="Proteomes" id="UP000007844">
    <property type="component" value="Chromosome"/>
</dbReference>
<dbReference type="KEGG" id="daf:Desaf_2924"/>
<dbReference type="RefSeq" id="WP_014260888.1">
    <property type="nucleotide sequence ID" value="NC_016629.1"/>
</dbReference>
<dbReference type="HOGENOM" id="CLU_013386_1_0_7"/>
<evidence type="ECO:0000256" key="7">
    <source>
        <dbReference type="HAMAP-Rule" id="MF_01147"/>
    </source>
</evidence>